<feature type="chain" id="PRO_5046400275" evidence="3">
    <location>
        <begin position="29"/>
        <end position="416"/>
    </location>
</feature>
<evidence type="ECO:0000256" key="3">
    <source>
        <dbReference type="SAM" id="SignalP"/>
    </source>
</evidence>
<dbReference type="InterPro" id="IPR028081">
    <property type="entry name" value="Leu-bd"/>
</dbReference>
<dbReference type="InterPro" id="IPR051010">
    <property type="entry name" value="BCAA_transport"/>
</dbReference>
<dbReference type="CDD" id="cd06329">
    <property type="entry name" value="PBP1_SBP-like"/>
    <property type="match status" value="1"/>
</dbReference>
<protein>
    <submittedName>
        <fullName evidence="5">Branched-chain amino acid ABC transporter substrate-binding protein</fullName>
    </submittedName>
</protein>
<evidence type="ECO:0000313" key="5">
    <source>
        <dbReference type="EMBL" id="MFC7300091.1"/>
    </source>
</evidence>
<organism evidence="5 6">
    <name type="scientific">Herminiimonas aquatilis</name>
    <dbReference type="NCBI Taxonomy" id="345342"/>
    <lineage>
        <taxon>Bacteria</taxon>
        <taxon>Pseudomonadati</taxon>
        <taxon>Pseudomonadota</taxon>
        <taxon>Betaproteobacteria</taxon>
        <taxon>Burkholderiales</taxon>
        <taxon>Oxalobacteraceae</taxon>
        <taxon>Herminiimonas</taxon>
    </lineage>
</organism>
<comment type="similarity">
    <text evidence="1">Belongs to the leucine-binding protein family.</text>
</comment>
<evidence type="ECO:0000313" key="6">
    <source>
        <dbReference type="Proteomes" id="UP001596379"/>
    </source>
</evidence>
<dbReference type="SUPFAM" id="SSF53822">
    <property type="entry name" value="Periplasmic binding protein-like I"/>
    <property type="match status" value="1"/>
</dbReference>
<proteinExistence type="inferred from homology"/>
<dbReference type="PANTHER" id="PTHR30483:SF6">
    <property type="entry name" value="PERIPLASMIC BINDING PROTEIN OF ABC TRANSPORTER FOR NATURAL AMINO ACIDS"/>
    <property type="match status" value="1"/>
</dbReference>
<comment type="caution">
    <text evidence="5">The sequence shown here is derived from an EMBL/GenBank/DDBJ whole genome shotgun (WGS) entry which is preliminary data.</text>
</comment>
<evidence type="ECO:0000256" key="1">
    <source>
        <dbReference type="ARBA" id="ARBA00010062"/>
    </source>
</evidence>
<dbReference type="PANTHER" id="PTHR30483">
    <property type="entry name" value="LEUCINE-SPECIFIC-BINDING PROTEIN"/>
    <property type="match status" value="1"/>
</dbReference>
<keyword evidence="6" id="KW-1185">Reference proteome</keyword>
<name>A0ABW2JAJ3_9BURK</name>
<dbReference type="Gene3D" id="3.40.50.2300">
    <property type="match status" value="2"/>
</dbReference>
<dbReference type="PROSITE" id="PS51257">
    <property type="entry name" value="PROKAR_LIPOPROTEIN"/>
    <property type="match status" value="1"/>
</dbReference>
<feature type="signal peptide" evidence="3">
    <location>
        <begin position="1"/>
        <end position="28"/>
    </location>
</feature>
<reference evidence="6" key="1">
    <citation type="journal article" date="2019" name="Int. J. Syst. Evol. Microbiol.">
        <title>The Global Catalogue of Microorganisms (GCM) 10K type strain sequencing project: providing services to taxonomists for standard genome sequencing and annotation.</title>
        <authorList>
            <consortium name="The Broad Institute Genomics Platform"/>
            <consortium name="The Broad Institute Genome Sequencing Center for Infectious Disease"/>
            <person name="Wu L."/>
            <person name="Ma J."/>
        </authorList>
    </citation>
    <scope>NUCLEOTIDE SEQUENCE [LARGE SCALE GENOMIC DNA]</scope>
    <source>
        <strain evidence="6">CCUG 36956</strain>
    </source>
</reference>
<gene>
    <name evidence="5" type="ORF">ACFQO0_16750</name>
</gene>
<evidence type="ECO:0000256" key="2">
    <source>
        <dbReference type="ARBA" id="ARBA00022729"/>
    </source>
</evidence>
<keyword evidence="2 3" id="KW-0732">Signal</keyword>
<feature type="domain" description="Leucine-binding protein" evidence="4">
    <location>
        <begin position="31"/>
        <end position="377"/>
    </location>
</feature>
<dbReference type="InterPro" id="IPR028082">
    <property type="entry name" value="Peripla_BP_I"/>
</dbReference>
<evidence type="ECO:0000259" key="4">
    <source>
        <dbReference type="Pfam" id="PF13458"/>
    </source>
</evidence>
<dbReference type="RefSeq" id="WP_382236976.1">
    <property type="nucleotide sequence ID" value="NZ_JBHTCC010000007.1"/>
</dbReference>
<sequence>MLLRAFSLPLSLIVTAVFSCAYAPIAQAENVKIAFIDPLSGPFAPVGQNLLHSFQTIAELANQKKWGGDHTLEVVGFDNKGSPQESLIQLKSAIDQGYRYITQGNGSGVAIALLDAVNKHNERNPGKEVVFLNHSAGDPVLTNGKCSFWHFRFDAHSEMKMESLTTYMAKDPNIKKVYVIGQNYALGQEVSRTSRIYLARKRPDIQIVGDDLHPIGQVKDFSPYIAKIKASGADTVITANWGADLALLIKAAKDADLKANFYTYYAATTGVPTAMGAAGLDRVRYIANWNLNNETYAGKDIIHQFKKKYNDDYYAIAPYTIMAMMGKAFMESGSTDPLNVALAMEGMKVKSLNGEVDMRKSDHQAQQPLYIATWVKKNDTDVKFDQEGTGYGWRTNQKIDAYVAAQPTSCQMKRPN</sequence>
<dbReference type="Pfam" id="PF13458">
    <property type="entry name" value="Peripla_BP_6"/>
    <property type="match status" value="1"/>
</dbReference>
<dbReference type="EMBL" id="JBHTCC010000007">
    <property type="protein sequence ID" value="MFC7300091.1"/>
    <property type="molecule type" value="Genomic_DNA"/>
</dbReference>
<dbReference type="Proteomes" id="UP001596379">
    <property type="component" value="Unassembled WGS sequence"/>
</dbReference>
<accession>A0ABW2JAJ3</accession>